<reference evidence="2" key="3">
    <citation type="submission" date="2020-06" db="EMBL/GenBank/DDBJ databases">
        <title>Helianthus annuus Genome sequencing and assembly Release 2.</title>
        <authorList>
            <person name="Gouzy J."/>
            <person name="Langlade N."/>
            <person name="Munos S."/>
        </authorList>
    </citation>
    <scope>NUCLEOTIDE SEQUENCE</scope>
    <source>
        <tissue evidence="2">Leaves</tissue>
    </source>
</reference>
<dbReference type="SUPFAM" id="SSF81383">
    <property type="entry name" value="F-box domain"/>
    <property type="match status" value="1"/>
</dbReference>
<dbReference type="InterPro" id="IPR036047">
    <property type="entry name" value="F-box-like_dom_sf"/>
</dbReference>
<dbReference type="Gramene" id="mRNA:HanXRQr2_Chr13g0608701">
    <property type="protein sequence ID" value="CDS:HanXRQr2_Chr13g0608701.1"/>
    <property type="gene ID" value="HanXRQr2_Chr13g0608701"/>
</dbReference>
<feature type="domain" description="F-box" evidence="1">
    <location>
        <begin position="1"/>
        <end position="47"/>
    </location>
</feature>
<name>A0A251SWP8_HELAN</name>
<keyword evidence="4" id="KW-1185">Reference proteome</keyword>
<evidence type="ECO:0000313" key="2">
    <source>
        <dbReference type="EMBL" id="KAF5775142.1"/>
    </source>
</evidence>
<evidence type="ECO:0000259" key="1">
    <source>
        <dbReference type="PROSITE" id="PS50181"/>
    </source>
</evidence>
<dbReference type="InterPro" id="IPR011043">
    <property type="entry name" value="Gal_Oxase/kelch_b-propeller"/>
</dbReference>
<dbReference type="STRING" id="4232.A0A251SWP8"/>
<organism evidence="3 4">
    <name type="scientific">Helianthus annuus</name>
    <name type="common">Common sunflower</name>
    <dbReference type="NCBI Taxonomy" id="4232"/>
    <lineage>
        <taxon>Eukaryota</taxon>
        <taxon>Viridiplantae</taxon>
        <taxon>Streptophyta</taxon>
        <taxon>Embryophyta</taxon>
        <taxon>Tracheophyta</taxon>
        <taxon>Spermatophyta</taxon>
        <taxon>Magnoliopsida</taxon>
        <taxon>eudicotyledons</taxon>
        <taxon>Gunneridae</taxon>
        <taxon>Pentapetalae</taxon>
        <taxon>asterids</taxon>
        <taxon>campanulids</taxon>
        <taxon>Asterales</taxon>
        <taxon>Asteraceae</taxon>
        <taxon>Asteroideae</taxon>
        <taxon>Heliantheae alliance</taxon>
        <taxon>Heliantheae</taxon>
        <taxon>Helianthus</taxon>
    </lineage>
</organism>
<dbReference type="AlphaFoldDB" id="A0A251SWP8"/>
<dbReference type="EMBL" id="CM007902">
    <property type="protein sequence ID" value="OTG03029.1"/>
    <property type="molecule type" value="Genomic_DNA"/>
</dbReference>
<dbReference type="SUPFAM" id="SSF50965">
    <property type="entry name" value="Galactose oxidase, central domain"/>
    <property type="match status" value="1"/>
</dbReference>
<dbReference type="PROSITE" id="PS50181">
    <property type="entry name" value="FBOX"/>
    <property type="match status" value="1"/>
</dbReference>
<reference evidence="3" key="2">
    <citation type="submission" date="2017-02" db="EMBL/GenBank/DDBJ databases">
        <title>Sunflower complete genome.</title>
        <authorList>
            <person name="Langlade N."/>
            <person name="Munos S."/>
        </authorList>
    </citation>
    <scope>NUCLEOTIDE SEQUENCE [LARGE SCALE GENOMIC DNA]</scope>
    <source>
        <tissue evidence="3">Leaves</tissue>
    </source>
</reference>
<dbReference type="SMART" id="SM00256">
    <property type="entry name" value="FBOX"/>
    <property type="match status" value="1"/>
</dbReference>
<dbReference type="Pfam" id="PF00646">
    <property type="entry name" value="F-box"/>
    <property type="match status" value="1"/>
</dbReference>
<evidence type="ECO:0000313" key="3">
    <source>
        <dbReference type="EMBL" id="OTG03029.1"/>
    </source>
</evidence>
<dbReference type="OrthoDB" id="5319261at2759"/>
<dbReference type="InParanoid" id="A0A251SWP8"/>
<dbReference type="EMBL" id="MNCJ02000328">
    <property type="protein sequence ID" value="KAF5775142.1"/>
    <property type="molecule type" value="Genomic_DNA"/>
</dbReference>
<protein>
    <submittedName>
        <fullName evidence="2">F-box domain, galactose oxidase/kelch, beta-propeller, F-box associated interaction</fullName>
    </submittedName>
    <submittedName>
        <fullName evidence="3">Putative F-box domain-containing protein</fullName>
    </submittedName>
</protein>
<dbReference type="Pfam" id="PF08268">
    <property type="entry name" value="FBA_3"/>
    <property type="match status" value="1"/>
</dbReference>
<accession>A0A251SWP8</accession>
<dbReference type="InterPro" id="IPR013187">
    <property type="entry name" value="F-box-assoc_dom_typ3"/>
</dbReference>
<dbReference type="PANTHER" id="PTHR31672:SF13">
    <property type="entry name" value="F-BOX PROTEIN CPR30-LIKE"/>
    <property type="match status" value="1"/>
</dbReference>
<dbReference type="Proteomes" id="UP000215914">
    <property type="component" value="Chromosome 13"/>
</dbReference>
<reference evidence="2 4" key="1">
    <citation type="journal article" date="2017" name="Nature">
        <title>The sunflower genome provides insights into oil metabolism, flowering and Asterid evolution.</title>
        <authorList>
            <person name="Badouin H."/>
            <person name="Gouzy J."/>
            <person name="Grassa C.J."/>
            <person name="Murat F."/>
            <person name="Staton S.E."/>
            <person name="Cottret L."/>
            <person name="Lelandais-Briere C."/>
            <person name="Owens G.L."/>
            <person name="Carrere S."/>
            <person name="Mayjonade B."/>
            <person name="Legrand L."/>
            <person name="Gill N."/>
            <person name="Kane N.C."/>
            <person name="Bowers J.E."/>
            <person name="Hubner S."/>
            <person name="Bellec A."/>
            <person name="Berard A."/>
            <person name="Berges H."/>
            <person name="Blanchet N."/>
            <person name="Boniface M.C."/>
            <person name="Brunel D."/>
            <person name="Catrice O."/>
            <person name="Chaidir N."/>
            <person name="Claudel C."/>
            <person name="Donnadieu C."/>
            <person name="Faraut T."/>
            <person name="Fievet G."/>
            <person name="Helmstetter N."/>
            <person name="King M."/>
            <person name="Knapp S.J."/>
            <person name="Lai Z."/>
            <person name="Le Paslier M.C."/>
            <person name="Lippi Y."/>
            <person name="Lorenzon L."/>
            <person name="Mandel J.R."/>
            <person name="Marage G."/>
            <person name="Marchand G."/>
            <person name="Marquand E."/>
            <person name="Bret-Mestries E."/>
            <person name="Morien E."/>
            <person name="Nambeesan S."/>
            <person name="Nguyen T."/>
            <person name="Pegot-Espagnet P."/>
            <person name="Pouilly N."/>
            <person name="Raftis F."/>
            <person name="Sallet E."/>
            <person name="Schiex T."/>
            <person name="Thomas J."/>
            <person name="Vandecasteele C."/>
            <person name="Vares D."/>
            <person name="Vear F."/>
            <person name="Vautrin S."/>
            <person name="Crespi M."/>
            <person name="Mangin B."/>
            <person name="Burke J.M."/>
            <person name="Salse J."/>
            <person name="Munos S."/>
            <person name="Vincourt P."/>
            <person name="Rieseberg L.H."/>
            <person name="Langlade N.B."/>
        </authorList>
    </citation>
    <scope>NUCLEOTIDE SEQUENCE [LARGE SCALE GENOMIC DNA]</scope>
    <source>
        <strain evidence="4">cv. SF193</strain>
        <tissue evidence="2">Leaves</tissue>
    </source>
</reference>
<dbReference type="InterPro" id="IPR050796">
    <property type="entry name" value="SCF_F-box_component"/>
</dbReference>
<dbReference type="PANTHER" id="PTHR31672">
    <property type="entry name" value="BNACNNG10540D PROTEIN"/>
    <property type="match status" value="1"/>
</dbReference>
<dbReference type="NCBIfam" id="TIGR01640">
    <property type="entry name" value="F_box_assoc_1"/>
    <property type="match status" value="1"/>
</dbReference>
<evidence type="ECO:0000313" key="4">
    <source>
        <dbReference type="Proteomes" id="UP000215914"/>
    </source>
</evidence>
<dbReference type="CDD" id="cd22157">
    <property type="entry name" value="F-box_AtFBW1-like"/>
    <property type="match status" value="1"/>
</dbReference>
<proteinExistence type="predicted"/>
<dbReference type="Gene3D" id="1.20.1280.50">
    <property type="match status" value="1"/>
</dbReference>
<gene>
    <name evidence="3" type="ORF">HannXRQ_Chr13g0419571</name>
    <name evidence="2" type="ORF">HanXRQr2_Chr13g0608701</name>
</gene>
<sequence length="406" mass="46531">MAELPTENIYDILSRLPVKSLACFRCVSKQWCNYINDPYFETMYAKRAALNGHLPIMFCQFPSVAYPSSPCTLSFLEHKNEADSFTLEVKKKPPVMEFMCKSWIHSYSSNIVLGSCNGLLYSSKDSHDGNKLVVIHPLRKESYELPPIKTPFHAPQQAWGIDLQESNRLCVEESSGLGFDDSTNTFKMVCVVLREHDGILNNLLELKEDLWTMVHVLGTGSWRKIPQVPSYPITGEGIFANGCLHWLISDKYDDYRAAYLGRPVIKFDIAKEEFGVIKPPHGLPVYSVKEQLVDLHGEVGYVYHIVNHGVEVWVLKERGWVMHCEFDQKWPLPHPGGFIKVLGFWNDDGDILMTDNWYWKKQIYVYNLKSDSLHELGLVGWEGGLTLTDLRIYRSSLFSTGYSIKY</sequence>
<dbReference type="InterPro" id="IPR017451">
    <property type="entry name" value="F-box-assoc_interact_dom"/>
</dbReference>
<dbReference type="InterPro" id="IPR001810">
    <property type="entry name" value="F-box_dom"/>
</dbReference>